<feature type="transmembrane region" description="Helical" evidence="1">
    <location>
        <begin position="138"/>
        <end position="159"/>
    </location>
</feature>
<comment type="caution">
    <text evidence="3">The sequence shown here is derived from an EMBL/GenBank/DDBJ whole genome shotgun (WGS) entry which is preliminary data.</text>
</comment>
<evidence type="ECO:0000256" key="1">
    <source>
        <dbReference type="SAM" id="Phobius"/>
    </source>
</evidence>
<sequence>MRLSLRSLRLLPLVAGTAWSITLLALLIYWLAEGRPRYPFQSNPYVAYISDIGAFRLKPVFIVGALLTSTTLLGTIITVHLAFHQHRNRHRGLFTEHRWKYTKVSSIIACIFAFASCPCQICLPIFDNHRKHQIHQVLLSLALLGTGVTALCTTITFWGEMWPPRKEESPHEAKTETPLGTRRRRSIMASNTLFMIEIVLGTCFIAFLWTGSYRVAGILEWVMSFLFTGYFWAFVGFWIPSDDPAAAEERPLRR</sequence>
<keyword evidence="1" id="KW-1133">Transmembrane helix</keyword>
<organism evidence="3 4">
    <name type="scientific">Heterodermia speciosa</name>
    <dbReference type="NCBI Taxonomy" id="116794"/>
    <lineage>
        <taxon>Eukaryota</taxon>
        <taxon>Fungi</taxon>
        <taxon>Dikarya</taxon>
        <taxon>Ascomycota</taxon>
        <taxon>Pezizomycotina</taxon>
        <taxon>Lecanoromycetes</taxon>
        <taxon>OSLEUM clade</taxon>
        <taxon>Lecanoromycetidae</taxon>
        <taxon>Caliciales</taxon>
        <taxon>Physciaceae</taxon>
        <taxon>Heterodermia</taxon>
    </lineage>
</organism>
<name>A0A8H3IZB5_9LECA</name>
<feature type="transmembrane region" description="Helical" evidence="1">
    <location>
        <begin position="60"/>
        <end position="83"/>
    </location>
</feature>
<feature type="domain" description="CWH43-like N-terminal" evidence="2">
    <location>
        <begin position="8"/>
        <end position="235"/>
    </location>
</feature>
<gene>
    <name evidence="3" type="ORF">HETSPECPRED_010271</name>
</gene>
<feature type="transmembrane region" description="Helical" evidence="1">
    <location>
        <begin position="192"/>
        <end position="209"/>
    </location>
</feature>
<dbReference type="InterPro" id="IPR019402">
    <property type="entry name" value="CWH43_N"/>
</dbReference>
<keyword evidence="1" id="KW-0472">Membrane</keyword>
<evidence type="ECO:0000313" key="3">
    <source>
        <dbReference type="EMBL" id="CAF9936245.1"/>
    </source>
</evidence>
<dbReference type="AlphaFoldDB" id="A0A8H3IZB5"/>
<accession>A0A8H3IZB5</accession>
<dbReference type="EMBL" id="CAJPDS010000090">
    <property type="protein sequence ID" value="CAF9936245.1"/>
    <property type="molecule type" value="Genomic_DNA"/>
</dbReference>
<feature type="transmembrane region" description="Helical" evidence="1">
    <location>
        <begin position="104"/>
        <end position="126"/>
    </location>
</feature>
<dbReference type="Proteomes" id="UP000664521">
    <property type="component" value="Unassembled WGS sequence"/>
</dbReference>
<feature type="transmembrane region" description="Helical" evidence="1">
    <location>
        <begin position="12"/>
        <end position="32"/>
    </location>
</feature>
<proteinExistence type="predicted"/>
<keyword evidence="4" id="KW-1185">Reference proteome</keyword>
<evidence type="ECO:0000313" key="4">
    <source>
        <dbReference type="Proteomes" id="UP000664521"/>
    </source>
</evidence>
<evidence type="ECO:0000259" key="2">
    <source>
        <dbReference type="Pfam" id="PF10277"/>
    </source>
</evidence>
<dbReference type="Pfam" id="PF10277">
    <property type="entry name" value="Frag1"/>
    <property type="match status" value="1"/>
</dbReference>
<dbReference type="OrthoDB" id="10032492at2759"/>
<reference evidence="3" key="1">
    <citation type="submission" date="2021-03" db="EMBL/GenBank/DDBJ databases">
        <authorList>
            <person name="Tagirdzhanova G."/>
        </authorList>
    </citation>
    <scope>NUCLEOTIDE SEQUENCE</scope>
</reference>
<keyword evidence="1" id="KW-0812">Transmembrane</keyword>
<protein>
    <recommendedName>
        <fullName evidence="2">CWH43-like N-terminal domain-containing protein</fullName>
    </recommendedName>
</protein>
<feature type="transmembrane region" description="Helical" evidence="1">
    <location>
        <begin position="221"/>
        <end position="240"/>
    </location>
</feature>